<evidence type="ECO:0000313" key="4">
    <source>
        <dbReference type="EMBL" id="GAA3494924.1"/>
    </source>
</evidence>
<reference evidence="5" key="1">
    <citation type="journal article" date="2019" name="Int. J. Syst. Evol. Microbiol.">
        <title>The Global Catalogue of Microorganisms (GCM) 10K type strain sequencing project: providing services to taxonomists for standard genome sequencing and annotation.</title>
        <authorList>
            <consortium name="The Broad Institute Genomics Platform"/>
            <consortium name="The Broad Institute Genome Sequencing Center for Infectious Disease"/>
            <person name="Wu L."/>
            <person name="Ma J."/>
        </authorList>
    </citation>
    <scope>NUCLEOTIDE SEQUENCE [LARGE SCALE GENOMIC DNA]</scope>
    <source>
        <strain evidence="5">JCM 4816</strain>
    </source>
</reference>
<comment type="similarity">
    <text evidence="1">Belongs to the peptidase S33 family.</text>
</comment>
<dbReference type="Pfam" id="PF00561">
    <property type="entry name" value="Abhydrolase_1"/>
    <property type="match status" value="1"/>
</dbReference>
<organism evidence="4 5">
    <name type="scientific">Streptomyces prasinosporus</name>
    <dbReference type="NCBI Taxonomy" id="68256"/>
    <lineage>
        <taxon>Bacteria</taxon>
        <taxon>Bacillati</taxon>
        <taxon>Actinomycetota</taxon>
        <taxon>Actinomycetes</taxon>
        <taxon>Kitasatosporales</taxon>
        <taxon>Streptomycetaceae</taxon>
        <taxon>Streptomyces</taxon>
        <taxon>Streptomyces albogriseolus group</taxon>
    </lineage>
</organism>
<feature type="domain" description="AB hydrolase-1" evidence="3">
    <location>
        <begin position="49"/>
        <end position="238"/>
    </location>
</feature>
<dbReference type="Proteomes" id="UP001501455">
    <property type="component" value="Unassembled WGS sequence"/>
</dbReference>
<proteinExistence type="inferred from homology"/>
<comment type="caution">
    <text evidence="4">The sequence shown here is derived from an EMBL/GenBank/DDBJ whole genome shotgun (WGS) entry which is preliminary data.</text>
</comment>
<dbReference type="PANTHER" id="PTHR43248:SF2">
    <property type="entry name" value="PROLYL AMINOPEPTIDASE"/>
    <property type="match status" value="1"/>
</dbReference>
<dbReference type="EMBL" id="BAAAXF010000018">
    <property type="protein sequence ID" value="GAA3494924.1"/>
    <property type="molecule type" value="Genomic_DNA"/>
</dbReference>
<keyword evidence="2 4" id="KW-0378">Hydrolase</keyword>
<protein>
    <submittedName>
        <fullName evidence="4">Alpha/beta fold hydrolase</fullName>
    </submittedName>
</protein>
<evidence type="ECO:0000259" key="3">
    <source>
        <dbReference type="Pfam" id="PF00561"/>
    </source>
</evidence>
<gene>
    <name evidence="4" type="ORF">GCM10019016_020240</name>
</gene>
<sequence>MTVRYRQPGVVLTDRRFTVPLDHDDPSGETIELYAREVVARDKADRDLPWLLYLQGGPGFGANRFIGKQAWLGRALEEYRVLLLDQRGTGLSTPANRQTLPLRGGPAAQADYLTRFRADSIVRDCEAIRPEVTGGAPWTVLGQSFGGFCTVAYLSTAPEGLDTALVTGGLPSLDAHADDVYRAAYPRVARKVAAHYARYPQDVERARRIAEHLLTHEVVLPNGYRLTVEAFQSLGILLGSGDGSHRLHHLLEDAFVRTPAGPALSDAFQEQVQGLLSYAGHPLYALVHEAIYAQDARPTAWSAERVRAEFPQFDAAKALAGDEPLPFTGETVHPWMFDCDPALRPLRETAELLAARTDWTPLYDPARLAANEVPVAAAVYHDDMYVHTAHSLETARAIRGLRTWVTDEFEHDGVRAGGPRVLDRLLALARDEV</sequence>
<dbReference type="InterPro" id="IPR051601">
    <property type="entry name" value="Serine_prot/Carboxylest_S33"/>
</dbReference>
<dbReference type="InterPro" id="IPR002410">
    <property type="entry name" value="Peptidase_S33"/>
</dbReference>
<dbReference type="PRINTS" id="PR00793">
    <property type="entry name" value="PROAMNOPTASE"/>
</dbReference>
<keyword evidence="5" id="KW-1185">Reference proteome</keyword>
<evidence type="ECO:0000313" key="5">
    <source>
        <dbReference type="Proteomes" id="UP001501455"/>
    </source>
</evidence>
<dbReference type="RefSeq" id="WP_345574971.1">
    <property type="nucleotide sequence ID" value="NZ_BAAAXF010000018.1"/>
</dbReference>
<dbReference type="Gene3D" id="3.40.50.1820">
    <property type="entry name" value="alpha/beta hydrolase"/>
    <property type="match status" value="1"/>
</dbReference>
<accession>A0ABP6TI56</accession>
<dbReference type="GO" id="GO:0016787">
    <property type="term" value="F:hydrolase activity"/>
    <property type="evidence" value="ECO:0007669"/>
    <property type="project" value="UniProtKB-KW"/>
</dbReference>
<dbReference type="InterPro" id="IPR000073">
    <property type="entry name" value="AB_hydrolase_1"/>
</dbReference>
<evidence type="ECO:0000256" key="1">
    <source>
        <dbReference type="ARBA" id="ARBA00010088"/>
    </source>
</evidence>
<evidence type="ECO:0000256" key="2">
    <source>
        <dbReference type="ARBA" id="ARBA00022801"/>
    </source>
</evidence>
<dbReference type="PANTHER" id="PTHR43248">
    <property type="entry name" value="2-SUCCINYL-6-HYDROXY-2,4-CYCLOHEXADIENE-1-CARBOXYLATE SYNTHASE"/>
    <property type="match status" value="1"/>
</dbReference>
<dbReference type="InterPro" id="IPR029058">
    <property type="entry name" value="AB_hydrolase_fold"/>
</dbReference>
<name>A0ABP6TI56_9ACTN</name>
<dbReference type="SUPFAM" id="SSF53474">
    <property type="entry name" value="alpha/beta-Hydrolases"/>
    <property type="match status" value="1"/>
</dbReference>